<evidence type="ECO:0000313" key="2">
    <source>
        <dbReference type="Proteomes" id="UP000252519"/>
    </source>
</evidence>
<reference evidence="1 2" key="1">
    <citation type="submission" date="2014-10" db="EMBL/GenBank/DDBJ databases">
        <title>Draft genome of the hookworm Ancylostoma caninum.</title>
        <authorList>
            <person name="Mitreva M."/>
        </authorList>
    </citation>
    <scope>NUCLEOTIDE SEQUENCE [LARGE SCALE GENOMIC DNA]</scope>
    <source>
        <strain evidence="1 2">Baltimore</strain>
    </source>
</reference>
<dbReference type="Proteomes" id="UP000252519">
    <property type="component" value="Unassembled WGS sequence"/>
</dbReference>
<keyword evidence="2" id="KW-1185">Reference proteome</keyword>
<organism evidence="1 2">
    <name type="scientific">Ancylostoma caninum</name>
    <name type="common">Dog hookworm</name>
    <dbReference type="NCBI Taxonomy" id="29170"/>
    <lineage>
        <taxon>Eukaryota</taxon>
        <taxon>Metazoa</taxon>
        <taxon>Ecdysozoa</taxon>
        <taxon>Nematoda</taxon>
        <taxon>Chromadorea</taxon>
        <taxon>Rhabditida</taxon>
        <taxon>Rhabditina</taxon>
        <taxon>Rhabditomorpha</taxon>
        <taxon>Strongyloidea</taxon>
        <taxon>Ancylostomatidae</taxon>
        <taxon>Ancylostomatinae</taxon>
        <taxon>Ancylostoma</taxon>
    </lineage>
</organism>
<name>A0A368GL21_ANCCA</name>
<protein>
    <submittedName>
        <fullName evidence="1">Uncharacterized protein</fullName>
    </submittedName>
</protein>
<sequence>MDCHRRDYCSASMETDGRGSIFWFSHSQCLRQGEKDYPRRCSINVLLDYDRIHVHSAKKITGKKKDKKKRKECIYDKNVLLLQLHVEREAIRTSQYVTCG</sequence>
<proteinExistence type="predicted"/>
<gene>
    <name evidence="1" type="ORF">ANCCAN_08891</name>
</gene>
<dbReference type="AlphaFoldDB" id="A0A368GL21"/>
<evidence type="ECO:0000313" key="1">
    <source>
        <dbReference type="EMBL" id="RCN45081.1"/>
    </source>
</evidence>
<dbReference type="EMBL" id="JOJR01000111">
    <property type="protein sequence ID" value="RCN45081.1"/>
    <property type="molecule type" value="Genomic_DNA"/>
</dbReference>
<comment type="caution">
    <text evidence="1">The sequence shown here is derived from an EMBL/GenBank/DDBJ whole genome shotgun (WGS) entry which is preliminary data.</text>
</comment>
<accession>A0A368GL21</accession>